<sequence length="213" mass="23170">MSLPYPPAPWHLQGQAVLSLQPIDVTLARSTLPPSLDIVQIFPGQTLGGLYWASYGAGSTLTYHELIVVSALVQRGWRVGLWISHIYVDNPQSVAGGQQIWGLPKQRAEFSWELGEPTSIAVRQGTQLLCRIAYESSIPLFRQKLPWASFGKLGNKLLWFNGSASVNPAWAKAVELEVPATSPFASLGLAKPWVTFAGKALSLDVNRPAAVNP</sequence>
<dbReference type="SUPFAM" id="SSF160104">
    <property type="entry name" value="Acetoacetate decarboxylase-like"/>
    <property type="match status" value="1"/>
</dbReference>
<dbReference type="EMBL" id="JADEXG010000057">
    <property type="protein sequence ID" value="MBE9079476.1"/>
    <property type="molecule type" value="Genomic_DNA"/>
</dbReference>
<gene>
    <name evidence="1" type="ORF">IQ241_19605</name>
</gene>
<accession>A0A8J7DMW6</accession>
<name>A0A8J7DMW6_9CYAN</name>
<evidence type="ECO:0000313" key="2">
    <source>
        <dbReference type="Proteomes" id="UP000636505"/>
    </source>
</evidence>
<keyword evidence="2" id="KW-1185">Reference proteome</keyword>
<proteinExistence type="predicted"/>
<dbReference type="Pfam" id="PF06314">
    <property type="entry name" value="ADC"/>
    <property type="match status" value="1"/>
</dbReference>
<dbReference type="AlphaFoldDB" id="A0A8J7DMW6"/>
<protein>
    <submittedName>
        <fullName evidence="1">Acetoacetate decarboxylase family protein</fullName>
    </submittedName>
</protein>
<dbReference type="PANTHER" id="PTHR35467:SF2">
    <property type="entry name" value="PROTEIN NEOXANTHIN-DEFICIENT 1"/>
    <property type="match status" value="1"/>
</dbReference>
<dbReference type="InterPro" id="IPR010451">
    <property type="entry name" value="Acetoacetate_decarboxylase"/>
</dbReference>
<dbReference type="GO" id="GO:0016829">
    <property type="term" value="F:lyase activity"/>
    <property type="evidence" value="ECO:0007669"/>
    <property type="project" value="InterPro"/>
</dbReference>
<dbReference type="Gene3D" id="2.40.400.10">
    <property type="entry name" value="Acetoacetate decarboxylase-like"/>
    <property type="match status" value="1"/>
</dbReference>
<dbReference type="Proteomes" id="UP000636505">
    <property type="component" value="Unassembled WGS sequence"/>
</dbReference>
<dbReference type="PANTHER" id="PTHR35467">
    <property type="match status" value="1"/>
</dbReference>
<organism evidence="1 2">
    <name type="scientific">Vasconcelosia minhoensis LEGE 07310</name>
    <dbReference type="NCBI Taxonomy" id="915328"/>
    <lineage>
        <taxon>Bacteria</taxon>
        <taxon>Bacillati</taxon>
        <taxon>Cyanobacteriota</taxon>
        <taxon>Cyanophyceae</taxon>
        <taxon>Nodosilineales</taxon>
        <taxon>Cymatolegaceae</taxon>
        <taxon>Vasconcelosia</taxon>
        <taxon>Vasconcelosia minhoensis</taxon>
    </lineage>
</organism>
<evidence type="ECO:0000313" key="1">
    <source>
        <dbReference type="EMBL" id="MBE9079476.1"/>
    </source>
</evidence>
<dbReference type="InterPro" id="IPR039343">
    <property type="entry name" value="NDX1-like"/>
</dbReference>
<comment type="caution">
    <text evidence="1">The sequence shown here is derived from an EMBL/GenBank/DDBJ whole genome shotgun (WGS) entry which is preliminary data.</text>
</comment>
<dbReference type="RefSeq" id="WP_193910479.1">
    <property type="nucleotide sequence ID" value="NZ_JADEXG010000057.1"/>
</dbReference>
<reference evidence="1" key="1">
    <citation type="submission" date="2020-10" db="EMBL/GenBank/DDBJ databases">
        <authorList>
            <person name="Castelo-Branco R."/>
            <person name="Eusebio N."/>
            <person name="Adriana R."/>
            <person name="Vieira A."/>
            <person name="Brugerolle De Fraissinette N."/>
            <person name="Rezende De Castro R."/>
            <person name="Schneider M.P."/>
            <person name="Vasconcelos V."/>
            <person name="Leao P.N."/>
        </authorList>
    </citation>
    <scope>NUCLEOTIDE SEQUENCE</scope>
    <source>
        <strain evidence="1">LEGE 07310</strain>
    </source>
</reference>
<dbReference type="InterPro" id="IPR023375">
    <property type="entry name" value="ADC_dom_sf"/>
</dbReference>